<keyword evidence="14" id="KW-1185">Reference proteome</keyword>
<comment type="similarity">
    <text evidence="3 10">Belongs to the peptidase S54 family.</text>
</comment>
<feature type="region of interest" description="Disordered" evidence="11">
    <location>
        <begin position="1"/>
        <end position="25"/>
    </location>
</feature>
<feature type="transmembrane region" description="Helical" evidence="10">
    <location>
        <begin position="303"/>
        <end position="325"/>
    </location>
</feature>
<evidence type="ECO:0000313" key="13">
    <source>
        <dbReference type="EMBL" id="KDQ20684.1"/>
    </source>
</evidence>
<evidence type="ECO:0000256" key="11">
    <source>
        <dbReference type="SAM" id="MobiDB-lite"/>
    </source>
</evidence>
<dbReference type="Gene3D" id="1.20.1540.10">
    <property type="entry name" value="Rhomboid-like"/>
    <property type="match status" value="1"/>
</dbReference>
<evidence type="ECO:0000256" key="2">
    <source>
        <dbReference type="ARBA" id="ARBA00004141"/>
    </source>
</evidence>
<keyword evidence="8 10" id="KW-1133">Transmembrane helix</keyword>
<keyword evidence="9 10" id="KW-0472">Membrane</keyword>
<feature type="transmembrane region" description="Helical" evidence="10">
    <location>
        <begin position="331"/>
        <end position="349"/>
    </location>
</feature>
<evidence type="ECO:0000256" key="6">
    <source>
        <dbReference type="ARBA" id="ARBA00022801"/>
    </source>
</evidence>
<evidence type="ECO:0000259" key="12">
    <source>
        <dbReference type="Pfam" id="PF01694"/>
    </source>
</evidence>
<dbReference type="GO" id="GO:0016020">
    <property type="term" value="C:membrane"/>
    <property type="evidence" value="ECO:0007669"/>
    <property type="project" value="UniProtKB-SubCell"/>
</dbReference>
<dbReference type="HOGENOM" id="CLU_022618_1_1_1"/>
<dbReference type="PANTHER" id="PTHR22936:SF69">
    <property type="entry name" value="RHOMBOID-LIKE PROTEIN"/>
    <property type="match status" value="1"/>
</dbReference>
<evidence type="ECO:0000256" key="4">
    <source>
        <dbReference type="ARBA" id="ARBA00022670"/>
    </source>
</evidence>
<feature type="transmembrane region" description="Helical" evidence="10">
    <location>
        <begin position="162"/>
        <end position="182"/>
    </location>
</feature>
<evidence type="ECO:0000256" key="3">
    <source>
        <dbReference type="ARBA" id="ARBA00009045"/>
    </source>
</evidence>
<dbReference type="STRING" id="930990.A0A067MYJ4"/>
<feature type="transmembrane region" description="Helical" evidence="10">
    <location>
        <begin position="268"/>
        <end position="291"/>
    </location>
</feature>
<feature type="transmembrane region" description="Helical" evidence="10">
    <location>
        <begin position="361"/>
        <end position="377"/>
    </location>
</feature>
<evidence type="ECO:0000256" key="5">
    <source>
        <dbReference type="ARBA" id="ARBA00022692"/>
    </source>
</evidence>
<comment type="subcellular location">
    <subcellularLocation>
        <location evidence="2 10">Membrane</location>
        <topology evidence="2 10">Multi-pass membrane protein</topology>
    </subcellularLocation>
</comment>
<keyword evidence="7 10" id="KW-0720">Serine protease</keyword>
<keyword evidence="5 10" id="KW-0812">Transmembrane</keyword>
<proteinExistence type="inferred from homology"/>
<dbReference type="GO" id="GO:0006508">
    <property type="term" value="P:proteolysis"/>
    <property type="evidence" value="ECO:0007669"/>
    <property type="project" value="UniProtKB-KW"/>
</dbReference>
<gene>
    <name evidence="13" type="ORF">BOTBODRAFT_26699</name>
</gene>
<comment type="catalytic activity">
    <reaction evidence="1 10">
        <text>Cleaves type-1 transmembrane domains using a catalytic dyad composed of serine and histidine that are contributed by different transmembrane domains.</text>
        <dbReference type="EC" id="3.4.21.105"/>
    </reaction>
</comment>
<feature type="transmembrane region" description="Helical" evidence="10">
    <location>
        <begin position="383"/>
        <end position="402"/>
    </location>
</feature>
<evidence type="ECO:0000256" key="1">
    <source>
        <dbReference type="ARBA" id="ARBA00000156"/>
    </source>
</evidence>
<reference evidence="14" key="1">
    <citation type="journal article" date="2014" name="Proc. Natl. Acad. Sci. U.S.A.">
        <title>Extensive sampling of basidiomycete genomes demonstrates inadequacy of the white-rot/brown-rot paradigm for wood decay fungi.</title>
        <authorList>
            <person name="Riley R."/>
            <person name="Salamov A.A."/>
            <person name="Brown D.W."/>
            <person name="Nagy L.G."/>
            <person name="Floudas D."/>
            <person name="Held B.W."/>
            <person name="Levasseur A."/>
            <person name="Lombard V."/>
            <person name="Morin E."/>
            <person name="Otillar R."/>
            <person name="Lindquist E.A."/>
            <person name="Sun H."/>
            <person name="LaButti K.M."/>
            <person name="Schmutz J."/>
            <person name="Jabbour D."/>
            <person name="Luo H."/>
            <person name="Baker S.E."/>
            <person name="Pisabarro A.G."/>
            <person name="Walton J.D."/>
            <person name="Blanchette R.A."/>
            <person name="Henrissat B."/>
            <person name="Martin F."/>
            <person name="Cullen D."/>
            <person name="Hibbett D.S."/>
            <person name="Grigoriev I.V."/>
        </authorList>
    </citation>
    <scope>NUCLEOTIDE SEQUENCE [LARGE SCALE GENOMIC DNA]</scope>
    <source>
        <strain evidence="14">FD-172 SS1</strain>
    </source>
</reference>
<dbReference type="GO" id="GO:0004252">
    <property type="term" value="F:serine-type endopeptidase activity"/>
    <property type="evidence" value="ECO:0007669"/>
    <property type="project" value="InterPro"/>
</dbReference>
<keyword evidence="6 10" id="KW-0378">Hydrolase</keyword>
<evidence type="ECO:0000256" key="8">
    <source>
        <dbReference type="ARBA" id="ARBA00022989"/>
    </source>
</evidence>
<dbReference type="Pfam" id="PF01694">
    <property type="entry name" value="Rhomboid"/>
    <property type="match status" value="1"/>
</dbReference>
<keyword evidence="4 10" id="KW-0645">Protease</keyword>
<sequence length="463" mass="50969">MPYSTPYLDHPENTHDAIQRPPFDPHSPIEDDGFGRVYAAALLRPLDHTEFPQPSSSLLHSEEAGTDYVDCQKGISESGISDAFADHFAYYSRQQTQQGDHDPLVEHAAVAGQGYCQDLETPQTPQVAAKAGFFSNFLSQSARDPIEQRIEKKRRGIGRQKYPIAVWAIAVVILAVLMYELAVNGKQQGTPFSFTPFVNPMLGPSQPALIYLGARFPPCMKLVEGVPLTQQFGCMSNTENPPRKRCSLEQICGFGGFKGKKPNQWFRFITPIFLHAGLIHALLNLLGLLTVSAQVEREMGSGAFLVVYAAAGIFGNVFGGNFSLVGTPSTGASGAIFGTVAVQWVDLLSHWQFEEHPARKLITLIIELIIGVALGYIPGIDNFAHLGGFLMGILTATTFYPVISRTELHKRVMWGFRVLAILLVFILFVILIQNFYANNPYAACGWCRYLSCIPTAQNNHCKG</sequence>
<evidence type="ECO:0000256" key="10">
    <source>
        <dbReference type="RuleBase" id="RU362115"/>
    </source>
</evidence>
<dbReference type="EMBL" id="KL198017">
    <property type="protein sequence ID" value="KDQ20684.1"/>
    <property type="molecule type" value="Genomic_DNA"/>
</dbReference>
<evidence type="ECO:0000256" key="7">
    <source>
        <dbReference type="ARBA" id="ARBA00022825"/>
    </source>
</evidence>
<dbReference type="InterPro" id="IPR002610">
    <property type="entry name" value="Peptidase_S54_rhomboid-like"/>
</dbReference>
<feature type="domain" description="Peptidase S54 rhomboid" evidence="12">
    <location>
        <begin position="263"/>
        <end position="400"/>
    </location>
</feature>
<accession>A0A067MYJ4</accession>
<feature type="compositionally biased region" description="Basic and acidic residues" evidence="11">
    <location>
        <begin position="9"/>
        <end position="18"/>
    </location>
</feature>
<dbReference type="InterPro" id="IPR035952">
    <property type="entry name" value="Rhomboid-like_sf"/>
</dbReference>
<dbReference type="Proteomes" id="UP000027195">
    <property type="component" value="Unassembled WGS sequence"/>
</dbReference>
<organism evidence="13 14">
    <name type="scientific">Botryobasidium botryosum (strain FD-172 SS1)</name>
    <dbReference type="NCBI Taxonomy" id="930990"/>
    <lineage>
        <taxon>Eukaryota</taxon>
        <taxon>Fungi</taxon>
        <taxon>Dikarya</taxon>
        <taxon>Basidiomycota</taxon>
        <taxon>Agaricomycotina</taxon>
        <taxon>Agaricomycetes</taxon>
        <taxon>Cantharellales</taxon>
        <taxon>Botryobasidiaceae</taxon>
        <taxon>Botryobasidium</taxon>
    </lineage>
</organism>
<dbReference type="PANTHER" id="PTHR22936">
    <property type="entry name" value="RHOMBOID-RELATED"/>
    <property type="match status" value="1"/>
</dbReference>
<dbReference type="AlphaFoldDB" id="A0A067MYJ4"/>
<dbReference type="InParanoid" id="A0A067MYJ4"/>
<dbReference type="InterPro" id="IPR022764">
    <property type="entry name" value="Peptidase_S54_rhomboid_dom"/>
</dbReference>
<evidence type="ECO:0000256" key="9">
    <source>
        <dbReference type="ARBA" id="ARBA00023136"/>
    </source>
</evidence>
<feature type="transmembrane region" description="Helical" evidence="10">
    <location>
        <begin position="414"/>
        <end position="436"/>
    </location>
</feature>
<dbReference type="OrthoDB" id="2146116at2759"/>
<evidence type="ECO:0000313" key="14">
    <source>
        <dbReference type="Proteomes" id="UP000027195"/>
    </source>
</evidence>
<comment type="function">
    <text evidence="10">Serine protease involved in intramembrane proteolysis.</text>
</comment>
<dbReference type="SUPFAM" id="SSF144091">
    <property type="entry name" value="Rhomboid-like"/>
    <property type="match status" value="1"/>
</dbReference>
<name>A0A067MYJ4_BOTB1</name>
<dbReference type="EC" id="3.4.21.105" evidence="10"/>
<protein>
    <recommendedName>
        <fullName evidence="10">Rhomboid-type serine protease</fullName>
        <ecNumber evidence="10">3.4.21.105</ecNumber>
    </recommendedName>
</protein>